<reference evidence="1 2" key="1">
    <citation type="submission" date="2024-02" db="EMBL/GenBank/DDBJ databases">
        <title>Discinaceae phylogenomics.</title>
        <authorList>
            <person name="Dirks A.C."/>
            <person name="James T.Y."/>
        </authorList>
    </citation>
    <scope>NUCLEOTIDE SEQUENCE [LARGE SCALE GENOMIC DNA]</scope>
    <source>
        <strain evidence="1 2">ACD0624</strain>
    </source>
</reference>
<comment type="caution">
    <text evidence="1">The sequence shown here is derived from an EMBL/GenBank/DDBJ whole genome shotgun (WGS) entry which is preliminary data.</text>
</comment>
<proteinExistence type="predicted"/>
<gene>
    <name evidence="1" type="ORF">Q9L58_010152</name>
</gene>
<sequence length="65" mass="7438">MDCRVKCDPVKYSANVWPESRLIRRILGLNLEDFEHLRTSMQLVTARRVRDANRGVPGRTRGVGA</sequence>
<protein>
    <submittedName>
        <fullName evidence="1">Uncharacterized protein</fullName>
    </submittedName>
</protein>
<evidence type="ECO:0000313" key="2">
    <source>
        <dbReference type="Proteomes" id="UP001447188"/>
    </source>
</evidence>
<keyword evidence="2" id="KW-1185">Reference proteome</keyword>
<name>A0ABR3G4Y2_9PEZI</name>
<dbReference type="Proteomes" id="UP001447188">
    <property type="component" value="Unassembled WGS sequence"/>
</dbReference>
<evidence type="ECO:0000313" key="1">
    <source>
        <dbReference type="EMBL" id="KAL0630999.1"/>
    </source>
</evidence>
<dbReference type="EMBL" id="JBBBZM010000320">
    <property type="protein sequence ID" value="KAL0630999.1"/>
    <property type="molecule type" value="Genomic_DNA"/>
</dbReference>
<accession>A0ABR3G4Y2</accession>
<organism evidence="1 2">
    <name type="scientific">Discina gigas</name>
    <dbReference type="NCBI Taxonomy" id="1032678"/>
    <lineage>
        <taxon>Eukaryota</taxon>
        <taxon>Fungi</taxon>
        <taxon>Dikarya</taxon>
        <taxon>Ascomycota</taxon>
        <taxon>Pezizomycotina</taxon>
        <taxon>Pezizomycetes</taxon>
        <taxon>Pezizales</taxon>
        <taxon>Discinaceae</taxon>
        <taxon>Discina</taxon>
    </lineage>
</organism>